<dbReference type="SUPFAM" id="SSF54197">
    <property type="entry name" value="HIT-like"/>
    <property type="match status" value="1"/>
</dbReference>
<dbReference type="Proteomes" id="UP000612362">
    <property type="component" value="Unassembled WGS sequence"/>
</dbReference>
<evidence type="ECO:0000313" key="4">
    <source>
        <dbReference type="Proteomes" id="UP000612362"/>
    </source>
</evidence>
<dbReference type="RefSeq" id="WP_220197643.1">
    <property type="nucleotide sequence ID" value="NZ_BNJF01000004.1"/>
</dbReference>
<keyword evidence="4" id="KW-1185">Reference proteome</keyword>
<feature type="short sequence motif" description="Histidine triad motif" evidence="1">
    <location>
        <begin position="102"/>
        <end position="106"/>
    </location>
</feature>
<proteinExistence type="predicted"/>
<accession>A0A8J3I340</accession>
<comment type="caution">
    <text evidence="3">The sequence shown here is derived from an EMBL/GenBank/DDBJ whole genome shotgun (WGS) entry which is preliminary data.</text>
</comment>
<dbReference type="AlphaFoldDB" id="A0A8J3I340"/>
<gene>
    <name evidence="3" type="ORF">KSX_65970</name>
</gene>
<dbReference type="InterPro" id="IPR011146">
    <property type="entry name" value="HIT-like"/>
</dbReference>
<feature type="domain" description="HIT" evidence="2">
    <location>
        <begin position="16"/>
        <end position="119"/>
    </location>
</feature>
<dbReference type="Pfam" id="PF01230">
    <property type="entry name" value="HIT"/>
    <property type="match status" value="1"/>
</dbReference>
<dbReference type="EMBL" id="BNJF01000004">
    <property type="protein sequence ID" value="GHO48434.1"/>
    <property type="molecule type" value="Genomic_DNA"/>
</dbReference>
<dbReference type="PROSITE" id="PS51084">
    <property type="entry name" value="HIT_2"/>
    <property type="match status" value="1"/>
</dbReference>
<dbReference type="Gene3D" id="3.30.428.10">
    <property type="entry name" value="HIT-like"/>
    <property type="match status" value="1"/>
</dbReference>
<evidence type="ECO:0000256" key="1">
    <source>
        <dbReference type="PROSITE-ProRule" id="PRU00464"/>
    </source>
</evidence>
<evidence type="ECO:0000259" key="2">
    <source>
        <dbReference type="PROSITE" id="PS51084"/>
    </source>
</evidence>
<evidence type="ECO:0000313" key="3">
    <source>
        <dbReference type="EMBL" id="GHO48434.1"/>
    </source>
</evidence>
<name>A0A8J3I340_9CHLR</name>
<organism evidence="3 4">
    <name type="scientific">Ktedonospora formicarum</name>
    <dbReference type="NCBI Taxonomy" id="2778364"/>
    <lineage>
        <taxon>Bacteria</taxon>
        <taxon>Bacillati</taxon>
        <taxon>Chloroflexota</taxon>
        <taxon>Ktedonobacteria</taxon>
        <taxon>Ktedonobacterales</taxon>
        <taxon>Ktedonobacteraceae</taxon>
        <taxon>Ktedonospora</taxon>
    </lineage>
</organism>
<dbReference type="InterPro" id="IPR036265">
    <property type="entry name" value="HIT-like_sf"/>
</dbReference>
<protein>
    <recommendedName>
        <fullName evidence="2">HIT domain-containing protein</fullName>
    </recommendedName>
</protein>
<reference evidence="3" key="1">
    <citation type="submission" date="2020-10" db="EMBL/GenBank/DDBJ databases">
        <title>Taxonomic study of unclassified bacteria belonging to the class Ktedonobacteria.</title>
        <authorList>
            <person name="Yabe S."/>
            <person name="Wang C.M."/>
            <person name="Zheng Y."/>
            <person name="Sakai Y."/>
            <person name="Cavaletti L."/>
            <person name="Monciardini P."/>
            <person name="Donadio S."/>
        </authorList>
    </citation>
    <scope>NUCLEOTIDE SEQUENCE</scope>
    <source>
        <strain evidence="3">SOSP1-1</strain>
    </source>
</reference>
<sequence length="218" mass="25511">MQQGSSAISADQKSCAFCERAHFAPNILKETTNFHIVADHAPLVEGHILIIPKTHYRCYGDTPANLDTELFTLKKEVARFFQHYYAPIIFWEHGVFHQTVFHAHLHCFPFGDVTYDLSQNLHKHMVEDQNDIRAWFQHQGHYFYLEDAQHAMIFPPEPEPYMRIIQEVLRPGVVRRSQGHTQWRPVAQRIEEGKALIQSTIAHWHTFEQQEQEAGYAH</sequence>
<dbReference type="GO" id="GO:0003824">
    <property type="term" value="F:catalytic activity"/>
    <property type="evidence" value="ECO:0007669"/>
    <property type="project" value="InterPro"/>
</dbReference>